<reference evidence="2 5" key="3">
    <citation type="submission" date="2023-07" db="EMBL/GenBank/DDBJ databases">
        <title>Genome content predicts the carbon catabolic preferences of heterotrophic bacteria.</title>
        <authorList>
            <person name="Gralka M."/>
        </authorList>
    </citation>
    <scope>NUCLEOTIDE SEQUENCE [LARGE SCALE GENOMIC DNA]</scope>
    <source>
        <strain evidence="2 5">4G03</strain>
    </source>
</reference>
<gene>
    <name evidence="3" type="ORF">CSC81_03400</name>
    <name evidence="2" type="ORF">Q8W23_03785</name>
</gene>
<protein>
    <submittedName>
        <fullName evidence="2">DUF4251 domain-containing protein</fullName>
    </submittedName>
</protein>
<dbReference type="AlphaFoldDB" id="A0A2G1BWZ1"/>
<evidence type="ECO:0000313" key="4">
    <source>
        <dbReference type="Proteomes" id="UP000222163"/>
    </source>
</evidence>
<dbReference type="InterPro" id="IPR025347">
    <property type="entry name" value="DUF4251"/>
</dbReference>
<dbReference type="Pfam" id="PF14059">
    <property type="entry name" value="DUF4251"/>
    <property type="match status" value="1"/>
</dbReference>
<dbReference type="Gene3D" id="2.40.128.410">
    <property type="match status" value="1"/>
</dbReference>
<evidence type="ECO:0000256" key="1">
    <source>
        <dbReference type="SAM" id="SignalP"/>
    </source>
</evidence>
<keyword evidence="1" id="KW-0732">Signal</keyword>
<evidence type="ECO:0000313" key="2">
    <source>
        <dbReference type="EMBL" id="MDP2540588.1"/>
    </source>
</evidence>
<reference evidence="3 4" key="1">
    <citation type="journal article" date="2016" name="Nat. Commun.">
        <title>Microbial interactions lead to rapid micro-scale successions on model marine particles.</title>
        <authorList>
            <person name="Datta M.S."/>
            <person name="Sliwerska E."/>
            <person name="Gore J."/>
            <person name="Polz M.F."/>
            <person name="Cordero O.X."/>
        </authorList>
    </citation>
    <scope>NUCLEOTIDE SEQUENCE [LARGE SCALE GENOMIC DNA]</scope>
    <source>
        <strain evidence="3 4">4G03</strain>
    </source>
</reference>
<keyword evidence="5" id="KW-1185">Reference proteome</keyword>
<dbReference type="Proteomes" id="UP001242342">
    <property type="component" value="Unassembled WGS sequence"/>
</dbReference>
<comment type="caution">
    <text evidence="3">The sequence shown here is derived from an EMBL/GenBank/DDBJ whole genome shotgun (WGS) entry which is preliminary data.</text>
</comment>
<feature type="signal peptide" evidence="1">
    <location>
        <begin position="1"/>
        <end position="18"/>
    </location>
</feature>
<feature type="chain" id="PRO_5013914746" evidence="1">
    <location>
        <begin position="19"/>
        <end position="184"/>
    </location>
</feature>
<accession>A0A2G1BWZ1</accession>
<reference evidence="3" key="2">
    <citation type="submission" date="2017-10" db="EMBL/GenBank/DDBJ databases">
        <authorList>
            <person name="Enke T.N."/>
            <person name="Cordero O.X."/>
        </authorList>
    </citation>
    <scope>NUCLEOTIDE SEQUENCE</scope>
    <source>
        <strain evidence="3">4G03</strain>
    </source>
</reference>
<dbReference type="PROSITE" id="PS51257">
    <property type="entry name" value="PROKAR_LIPOPROTEIN"/>
    <property type="match status" value="1"/>
</dbReference>
<evidence type="ECO:0000313" key="3">
    <source>
        <dbReference type="EMBL" id="PHN98550.1"/>
    </source>
</evidence>
<sequence length="184" mass="20459">MKRFVFFISMIFVLFSCASSKNVTQAEIDNLNALIESKTFEIEAEWAEPMVTNAMAQIANAGLLPIGSNAGNINLVGNSNFFKMKKDTVAAYLPYFGERQAGGSYGGTDIGIEFEGVPKDLVVSEDKENSYKISFKIKDKNTTTENYNVIVRVYPSLSSTIYVNSTQKNSIRYRGKVLKTSEEK</sequence>
<organism evidence="3 4">
    <name type="scientific">Tenacibaculum discolor</name>
    <dbReference type="NCBI Taxonomy" id="361581"/>
    <lineage>
        <taxon>Bacteria</taxon>
        <taxon>Pseudomonadati</taxon>
        <taxon>Bacteroidota</taxon>
        <taxon>Flavobacteriia</taxon>
        <taxon>Flavobacteriales</taxon>
        <taxon>Flavobacteriaceae</taxon>
        <taxon>Tenacibaculum</taxon>
    </lineage>
</organism>
<dbReference type="EMBL" id="JAUYVU010000002">
    <property type="protein sequence ID" value="MDP2540588.1"/>
    <property type="molecule type" value="Genomic_DNA"/>
</dbReference>
<proteinExistence type="predicted"/>
<dbReference type="EMBL" id="PDUU01000003">
    <property type="protein sequence ID" value="PHN98550.1"/>
    <property type="molecule type" value="Genomic_DNA"/>
</dbReference>
<dbReference type="Proteomes" id="UP000222163">
    <property type="component" value="Unassembled WGS sequence"/>
</dbReference>
<name>A0A2G1BWZ1_9FLAO</name>
<evidence type="ECO:0000313" key="5">
    <source>
        <dbReference type="Proteomes" id="UP001242342"/>
    </source>
</evidence>
<dbReference type="RefSeq" id="WP_099214369.1">
    <property type="nucleotide sequence ID" value="NZ_JAUYVU010000002.1"/>
</dbReference>